<comment type="caution">
    <text evidence="4">The sequence shown here is derived from an EMBL/GenBank/DDBJ whole genome shotgun (WGS) entry which is preliminary data.</text>
</comment>
<dbReference type="EMBL" id="QFYS01000006">
    <property type="protein sequence ID" value="RAK64327.1"/>
    <property type="molecule type" value="Genomic_DNA"/>
</dbReference>
<dbReference type="RefSeq" id="WP_111276714.1">
    <property type="nucleotide sequence ID" value="NZ_QFYS01000006.1"/>
</dbReference>
<dbReference type="Proteomes" id="UP000249524">
    <property type="component" value="Unassembled WGS sequence"/>
</dbReference>
<protein>
    <submittedName>
        <fullName evidence="4">Fatty acid desaturase</fullName>
    </submittedName>
</protein>
<dbReference type="Pfam" id="PF00487">
    <property type="entry name" value="FA_desaturase"/>
    <property type="match status" value="1"/>
</dbReference>
<evidence type="ECO:0000256" key="1">
    <source>
        <dbReference type="SAM" id="MobiDB-lite"/>
    </source>
</evidence>
<dbReference type="GO" id="GO:0042284">
    <property type="term" value="F:sphingolipid delta-4 desaturase activity"/>
    <property type="evidence" value="ECO:0007669"/>
    <property type="project" value="TreeGrafter"/>
</dbReference>
<dbReference type="InterPro" id="IPR005804">
    <property type="entry name" value="FA_desaturase_dom"/>
</dbReference>
<dbReference type="PANTHER" id="PTHR12879">
    <property type="entry name" value="SPHINGOLIPID DELTA 4 DESATURASE/C-4 HYDROXYLASE PROTEIN DES2"/>
    <property type="match status" value="1"/>
</dbReference>
<feature type="transmembrane region" description="Helical" evidence="2">
    <location>
        <begin position="182"/>
        <end position="202"/>
    </location>
</feature>
<organism evidence="4 5">
    <name type="scientific">Phenylobacterium kunshanense</name>
    <dbReference type="NCBI Taxonomy" id="1445034"/>
    <lineage>
        <taxon>Bacteria</taxon>
        <taxon>Pseudomonadati</taxon>
        <taxon>Pseudomonadota</taxon>
        <taxon>Alphaproteobacteria</taxon>
        <taxon>Caulobacterales</taxon>
        <taxon>Caulobacteraceae</taxon>
        <taxon>Phenylobacterium</taxon>
    </lineage>
</organism>
<evidence type="ECO:0000259" key="3">
    <source>
        <dbReference type="Pfam" id="PF00487"/>
    </source>
</evidence>
<keyword evidence="2" id="KW-0812">Transmembrane</keyword>
<dbReference type="GO" id="GO:0046513">
    <property type="term" value="P:ceramide biosynthetic process"/>
    <property type="evidence" value="ECO:0007669"/>
    <property type="project" value="TreeGrafter"/>
</dbReference>
<feature type="region of interest" description="Disordered" evidence="1">
    <location>
        <begin position="307"/>
        <end position="333"/>
    </location>
</feature>
<feature type="transmembrane region" description="Helical" evidence="2">
    <location>
        <begin position="36"/>
        <end position="62"/>
    </location>
</feature>
<feature type="domain" description="Fatty acid desaturase" evidence="3">
    <location>
        <begin position="55"/>
        <end position="284"/>
    </location>
</feature>
<evidence type="ECO:0000313" key="4">
    <source>
        <dbReference type="EMBL" id="RAK64327.1"/>
    </source>
</evidence>
<reference evidence="4 5" key="1">
    <citation type="submission" date="2018-05" db="EMBL/GenBank/DDBJ databases">
        <authorList>
            <person name="Lanie J.A."/>
            <person name="Ng W.-L."/>
            <person name="Kazmierczak K.M."/>
            <person name="Andrzejewski T.M."/>
            <person name="Davidsen T.M."/>
            <person name="Wayne K.J."/>
            <person name="Tettelin H."/>
            <person name="Glass J.I."/>
            <person name="Rusch D."/>
            <person name="Podicherti R."/>
            <person name="Tsui H.-C.T."/>
            <person name="Winkler M.E."/>
        </authorList>
    </citation>
    <scope>NUCLEOTIDE SEQUENCE [LARGE SCALE GENOMIC DNA]</scope>
    <source>
        <strain evidence="4 5">BUT-10</strain>
    </source>
</reference>
<evidence type="ECO:0000313" key="5">
    <source>
        <dbReference type="Proteomes" id="UP000249524"/>
    </source>
</evidence>
<name>A0A328BBA2_9CAUL</name>
<dbReference type="AlphaFoldDB" id="A0A328BBA2"/>
<proteinExistence type="predicted"/>
<dbReference type="PANTHER" id="PTHR12879:SF8">
    <property type="entry name" value="SPHINGOLIPID DELTA(4)-DESATURASE DES1"/>
    <property type="match status" value="1"/>
</dbReference>
<keyword evidence="2" id="KW-1133">Transmembrane helix</keyword>
<dbReference type="GO" id="GO:0016020">
    <property type="term" value="C:membrane"/>
    <property type="evidence" value="ECO:0007669"/>
    <property type="project" value="GOC"/>
</dbReference>
<dbReference type="OrthoDB" id="9792534at2"/>
<sequence>MAAAARVAPKDYFTPEEWAPLARKSAWKGPALVAHAWIVIGAAAAMAMLFPITIPLAVMIIGGRQLGLAILMHDAAHGALHPNLKINDWLGEYLTPGGLAEYRAYHLGHHKYAQQAEDPDLGLSAPFPITPLSLRRKIVRDLSGQTHFKQRWAPLFRRIRERKPGESALGVVWAFVKRRPRFFIGGAVTIALTAPFGYWWAWPVLWWLPSATWLPMITRLRNIAEHACVAKDEPDPLRHARTTRAGLVARMFLAPYYVNYHCEHHMFMHVPCYHLPRTHRLLKAKGVLPGMLTAPGYMDVLRMASSKPANEDQGGGATPEQRGVRPGAFRALQ</sequence>
<keyword evidence="5" id="KW-1185">Reference proteome</keyword>
<accession>A0A328BBA2</accession>
<evidence type="ECO:0000256" key="2">
    <source>
        <dbReference type="SAM" id="Phobius"/>
    </source>
</evidence>
<gene>
    <name evidence="4" type="ORF">DJ019_14225</name>
</gene>
<keyword evidence="2" id="KW-0472">Membrane</keyword>
<dbReference type="CDD" id="cd03510">
    <property type="entry name" value="Rhizobitoxine-FADS-like"/>
    <property type="match status" value="1"/>
</dbReference>